<gene>
    <name evidence="2" type="ORF">MIMGU_mgv1a012757mg</name>
</gene>
<dbReference type="KEGG" id="egt:105960690"/>
<proteinExistence type="predicted"/>
<dbReference type="PANTHER" id="PTHR35742">
    <property type="entry name" value="THYLAKOID LUMENAL 16.5 KDA PROTEIN, CHLOROPLASTIC"/>
    <property type="match status" value="1"/>
</dbReference>
<organism evidence="2 3">
    <name type="scientific">Erythranthe guttata</name>
    <name type="common">Yellow monkey flower</name>
    <name type="synonym">Mimulus guttatus</name>
    <dbReference type="NCBI Taxonomy" id="4155"/>
    <lineage>
        <taxon>Eukaryota</taxon>
        <taxon>Viridiplantae</taxon>
        <taxon>Streptophyta</taxon>
        <taxon>Embryophyta</taxon>
        <taxon>Tracheophyta</taxon>
        <taxon>Spermatophyta</taxon>
        <taxon>Magnoliopsida</taxon>
        <taxon>eudicotyledons</taxon>
        <taxon>Gunneridae</taxon>
        <taxon>Pentapetalae</taxon>
        <taxon>asterids</taxon>
        <taxon>lamiids</taxon>
        <taxon>Lamiales</taxon>
        <taxon>Phrymaceae</taxon>
        <taxon>Erythranthe</taxon>
    </lineage>
</organism>
<dbReference type="InterPro" id="IPR038862">
    <property type="entry name" value="MPH2"/>
</dbReference>
<sequence length="241" mass="25792">MATIFLSNAKVFLPSLPSTSSSSSTTSNLQTQPQLIVCKSEPSAIVISRRTVSLSSLTATAAFLLSTFSGSKGFSGAAANAAILEAEDDEELLEKVKRDRKKRLEKQGVLKSSTKEAEFVMDFYLSSDIATTIAAYLQDLVYKLSKIGQAIEKNDLSTVSLVLGSGKDTEWIKKVNSALNKLSSSEEEKTEADAFSSSFASLFSSVSQNNIEASKLDFVASASAFEKWTVLSGLVGQLKGL</sequence>
<dbReference type="OMA" id="WIANVKE"/>
<name>A0A022R455_ERYGU</name>
<dbReference type="PhylomeDB" id="A0A022R455"/>
<dbReference type="STRING" id="4155.A0A022R455"/>
<accession>A0A022R455</accession>
<keyword evidence="3" id="KW-1185">Reference proteome</keyword>
<dbReference type="GO" id="GO:0010206">
    <property type="term" value="P:photosystem II repair"/>
    <property type="evidence" value="ECO:0007669"/>
    <property type="project" value="InterPro"/>
</dbReference>
<dbReference type="PANTHER" id="PTHR35742:SF1">
    <property type="entry name" value="THYLAKOID LUMENAL 16.5 KDA PROTEIN, CHLOROPLASTIC"/>
    <property type="match status" value="1"/>
</dbReference>
<evidence type="ECO:0000259" key="1">
    <source>
        <dbReference type="Pfam" id="PF20675"/>
    </source>
</evidence>
<dbReference type="Pfam" id="PF20675">
    <property type="entry name" value="MPH2"/>
    <property type="match status" value="1"/>
</dbReference>
<evidence type="ECO:0000313" key="2">
    <source>
        <dbReference type="EMBL" id="EYU34991.1"/>
    </source>
</evidence>
<dbReference type="InterPro" id="IPR049072">
    <property type="entry name" value="MPH2_C"/>
</dbReference>
<protein>
    <recommendedName>
        <fullName evidence="1">Maintenance of Photosystem II under High light 2 C-terminal domain-containing protein</fullName>
    </recommendedName>
</protein>
<evidence type="ECO:0000313" key="3">
    <source>
        <dbReference type="Proteomes" id="UP000030748"/>
    </source>
</evidence>
<dbReference type="OrthoDB" id="1924976at2759"/>
<dbReference type="EMBL" id="KI630643">
    <property type="protein sequence ID" value="EYU34991.1"/>
    <property type="molecule type" value="Genomic_DNA"/>
</dbReference>
<dbReference type="eggNOG" id="ENOG502QTFN">
    <property type="taxonomic scope" value="Eukaryota"/>
</dbReference>
<dbReference type="Proteomes" id="UP000030748">
    <property type="component" value="Unassembled WGS sequence"/>
</dbReference>
<feature type="domain" description="Maintenance of Photosystem II under High light 2 C-terminal" evidence="1">
    <location>
        <begin position="135"/>
        <end position="241"/>
    </location>
</feature>
<dbReference type="AlphaFoldDB" id="A0A022R455"/>
<reference evidence="2 3" key="1">
    <citation type="journal article" date="2013" name="Proc. Natl. Acad. Sci. U.S.A.">
        <title>Fine-scale variation in meiotic recombination in Mimulus inferred from population shotgun sequencing.</title>
        <authorList>
            <person name="Hellsten U."/>
            <person name="Wright K.M."/>
            <person name="Jenkins J."/>
            <person name="Shu S."/>
            <person name="Yuan Y."/>
            <person name="Wessler S.R."/>
            <person name="Schmutz J."/>
            <person name="Willis J.H."/>
            <person name="Rokhsar D.S."/>
        </authorList>
    </citation>
    <scope>NUCLEOTIDE SEQUENCE [LARGE SCALE GENOMIC DNA]</scope>
    <source>
        <strain evidence="3">cv. DUN x IM62</strain>
    </source>
</reference>